<keyword evidence="1" id="KW-0547">Nucleotide-binding</keyword>
<dbReference type="NCBIfam" id="NF003814">
    <property type="entry name" value="PRK05406.1-3"/>
    <property type="match status" value="1"/>
</dbReference>
<dbReference type="Gene3D" id="3.20.20.370">
    <property type="entry name" value="Glycoside hydrolase/deacetylase"/>
    <property type="match status" value="1"/>
</dbReference>
<dbReference type="KEGG" id="cad:Curi_c21780"/>
<gene>
    <name evidence="1" type="primary">pxpA</name>
    <name evidence="2" type="ordered locus">Curi_c21780</name>
</gene>
<keyword evidence="1" id="KW-0378">Hydrolase</keyword>
<evidence type="ECO:0000313" key="2">
    <source>
        <dbReference type="EMBL" id="AFS79181.1"/>
    </source>
</evidence>
<dbReference type="InterPro" id="IPR005501">
    <property type="entry name" value="LamB/YcsF/PxpA-like"/>
</dbReference>
<dbReference type="Pfam" id="PF03746">
    <property type="entry name" value="LamB_YcsF"/>
    <property type="match status" value="1"/>
</dbReference>
<name>K0B3I8_GOTA9</name>
<accession>K0B3I8</accession>
<dbReference type="PANTHER" id="PTHR30292">
    <property type="entry name" value="UNCHARACTERIZED PROTEIN YBGL-RELATED"/>
    <property type="match status" value="1"/>
</dbReference>
<dbReference type="EC" id="3.5.2.9" evidence="1"/>
<dbReference type="EMBL" id="CP003326">
    <property type="protein sequence ID" value="AFS79181.1"/>
    <property type="molecule type" value="Genomic_DNA"/>
</dbReference>
<comment type="function">
    <text evidence="1">Catalyzes the cleavage of 5-oxoproline to form L-glutamate coupled to the hydrolysis of ATP to ADP and inorganic phosphate.</text>
</comment>
<dbReference type="Proteomes" id="UP000006094">
    <property type="component" value="Chromosome"/>
</dbReference>
<dbReference type="GO" id="GO:0017168">
    <property type="term" value="F:5-oxoprolinase (ATP-hydrolyzing) activity"/>
    <property type="evidence" value="ECO:0007669"/>
    <property type="project" value="UniProtKB-UniRule"/>
</dbReference>
<sequence length="259" mass="28707">MNIIMKKVDLNSDIGESFGIYKIGLDEEIVKYITSANIACGWHAGDPITMEKTIEISKKSGVKIGAHPGFMDLMGFGRRDMSITKHELKAYIKYQLGALMALSRNSGEKVQHLKPHGSMYNMASKDKDLSQAIAEAVYEVDKAIVLVGLANSELIEAGKKIGLKVANEVFADRAYNRDGTLVYRSVEGSIIENLELAIERTIEMVKKGRVKSITGEYIDIEADTICVHGDNPKAVEFAKNIRKNLEYEGIEVVNMSEFI</sequence>
<dbReference type="PATRIC" id="fig|1128398.3.peg.2250"/>
<comment type="catalytic activity">
    <reaction evidence="1">
        <text>5-oxo-L-proline + ATP + 2 H2O = L-glutamate + ADP + phosphate + H(+)</text>
        <dbReference type="Rhea" id="RHEA:10348"/>
        <dbReference type="ChEBI" id="CHEBI:15377"/>
        <dbReference type="ChEBI" id="CHEBI:15378"/>
        <dbReference type="ChEBI" id="CHEBI:29985"/>
        <dbReference type="ChEBI" id="CHEBI:30616"/>
        <dbReference type="ChEBI" id="CHEBI:43474"/>
        <dbReference type="ChEBI" id="CHEBI:58402"/>
        <dbReference type="ChEBI" id="CHEBI:456216"/>
        <dbReference type="EC" id="3.5.2.9"/>
    </reaction>
</comment>
<comment type="subunit">
    <text evidence="1">Forms a complex composed of PxpA, PxpB and PxpC.</text>
</comment>
<dbReference type="AlphaFoldDB" id="K0B3I8"/>
<reference evidence="2 3" key="1">
    <citation type="journal article" date="2012" name="PLoS ONE">
        <title>The purine-utilizing bacterium Clostridium acidurici 9a: a genome-guided metabolic reconsideration.</title>
        <authorList>
            <person name="Hartwich K."/>
            <person name="Poehlein A."/>
            <person name="Daniel R."/>
        </authorList>
    </citation>
    <scope>NUCLEOTIDE SEQUENCE [LARGE SCALE GENOMIC DNA]</scope>
    <source>
        <strain evidence="3">ATCC 7906 / DSM 604 / BCRC 14475 / CIP 104303 / KCTC 5404 / NCIMB 10678 / 9a</strain>
    </source>
</reference>
<evidence type="ECO:0000256" key="1">
    <source>
        <dbReference type="HAMAP-Rule" id="MF_00691"/>
    </source>
</evidence>
<dbReference type="HOGENOM" id="CLU_069535_0_0_9"/>
<comment type="similarity">
    <text evidence="1">Belongs to the LamB/PxpA family.</text>
</comment>
<dbReference type="GO" id="GO:0005975">
    <property type="term" value="P:carbohydrate metabolic process"/>
    <property type="evidence" value="ECO:0007669"/>
    <property type="project" value="InterPro"/>
</dbReference>
<dbReference type="STRING" id="1128398.Curi_c21780"/>
<keyword evidence="3" id="KW-1185">Reference proteome</keyword>
<dbReference type="InterPro" id="IPR011330">
    <property type="entry name" value="Glyco_hydro/deAcase_b/a-brl"/>
</dbReference>
<evidence type="ECO:0000313" key="3">
    <source>
        <dbReference type="Proteomes" id="UP000006094"/>
    </source>
</evidence>
<organism evidence="2 3">
    <name type="scientific">Gottschalkia acidurici (strain ATCC 7906 / DSM 604 / BCRC 14475 / CIP 104303 / KCTC 5404 / NCIMB 10678 / 9a)</name>
    <name type="common">Clostridium acidurici</name>
    <dbReference type="NCBI Taxonomy" id="1128398"/>
    <lineage>
        <taxon>Bacteria</taxon>
        <taxon>Bacillati</taxon>
        <taxon>Bacillota</taxon>
        <taxon>Tissierellia</taxon>
        <taxon>Tissierellales</taxon>
        <taxon>Gottschalkiaceae</taxon>
        <taxon>Gottschalkia</taxon>
    </lineage>
</organism>
<keyword evidence="1" id="KW-0067">ATP-binding</keyword>
<proteinExistence type="inferred from homology"/>
<dbReference type="NCBIfam" id="NF003816">
    <property type="entry name" value="PRK05406.1-5"/>
    <property type="match status" value="1"/>
</dbReference>
<dbReference type="eggNOG" id="COG1540">
    <property type="taxonomic scope" value="Bacteria"/>
</dbReference>
<dbReference type="PANTHER" id="PTHR30292:SF0">
    <property type="entry name" value="5-OXOPROLINASE SUBUNIT A"/>
    <property type="match status" value="1"/>
</dbReference>
<protein>
    <recommendedName>
        <fullName evidence="1">5-oxoprolinase subunit A</fullName>
        <shortName evidence="1">5-OPase subunit A</shortName>
        <ecNumber evidence="1">3.5.2.9</ecNumber>
    </recommendedName>
    <alternativeName>
        <fullName evidence="1">5-oxoprolinase (ATP-hydrolyzing) subunit A</fullName>
    </alternativeName>
</protein>
<dbReference type="HAMAP" id="MF_00691">
    <property type="entry name" value="PxpA"/>
    <property type="match status" value="1"/>
</dbReference>
<dbReference type="CDD" id="cd10787">
    <property type="entry name" value="LamB_YcsF_like"/>
    <property type="match status" value="1"/>
</dbReference>
<dbReference type="GO" id="GO:0005524">
    <property type="term" value="F:ATP binding"/>
    <property type="evidence" value="ECO:0007669"/>
    <property type="project" value="UniProtKB-UniRule"/>
</dbReference>
<dbReference type="SUPFAM" id="SSF88713">
    <property type="entry name" value="Glycoside hydrolase/deacetylase"/>
    <property type="match status" value="1"/>
</dbReference>